<dbReference type="Gene3D" id="3.90.550.20">
    <property type="match status" value="1"/>
</dbReference>
<keyword evidence="3" id="KW-1185">Reference proteome</keyword>
<sequence length="253" mass="30303">MIPKIIHYCWFGPSQLSDLEKACMESWMNVLPDYTIKRWDEHLFDVNSFEFTREAYRLGKYAFVSDVCRLHALYEEGGIYLDTDMMVIKEFSPLLDDPFFIGEEKEGLISAGIIGCELGNHIVKNLLEGYMELFFDFKNPLDIPRYLTSILKRNEIKIYPKDYFYSLPFKNRGENFKRYTNSNSFAVHLWNYSWKDEWAHLHEKEFKIALKKYFQRVFTSPKTVWKDSFLVDFLKYFLASKFGLIYRIYKNQS</sequence>
<evidence type="ECO:0000256" key="1">
    <source>
        <dbReference type="ARBA" id="ARBA00022679"/>
    </source>
</evidence>
<dbReference type="PANTHER" id="PTHR32385">
    <property type="entry name" value="MANNOSYL PHOSPHORYLINOSITOL CERAMIDE SYNTHASE"/>
    <property type="match status" value="1"/>
</dbReference>
<dbReference type="InterPro" id="IPR051706">
    <property type="entry name" value="Glycosyltransferase_domain"/>
</dbReference>
<keyword evidence="1" id="KW-0808">Transferase</keyword>
<dbReference type="Proteomes" id="UP001589797">
    <property type="component" value="Unassembled WGS sequence"/>
</dbReference>
<evidence type="ECO:0000313" key="2">
    <source>
        <dbReference type="EMBL" id="MFC0263491.1"/>
    </source>
</evidence>
<protein>
    <submittedName>
        <fullName evidence="2">Glycosyltransferase</fullName>
    </submittedName>
</protein>
<evidence type="ECO:0000313" key="3">
    <source>
        <dbReference type="Proteomes" id="UP001589797"/>
    </source>
</evidence>
<dbReference type="EMBL" id="JBHLWI010000035">
    <property type="protein sequence ID" value="MFC0263491.1"/>
    <property type="molecule type" value="Genomic_DNA"/>
</dbReference>
<accession>A0ABV6FUR6</accession>
<comment type="caution">
    <text evidence="2">The sequence shown here is derived from an EMBL/GenBank/DDBJ whole genome shotgun (WGS) entry which is preliminary data.</text>
</comment>
<organism evidence="2 3">
    <name type="scientific">Fontibacter flavus</name>
    <dbReference type="NCBI Taxonomy" id="654838"/>
    <lineage>
        <taxon>Bacteria</taxon>
        <taxon>Pseudomonadati</taxon>
        <taxon>Bacteroidota</taxon>
        <taxon>Cytophagia</taxon>
        <taxon>Cytophagales</taxon>
        <taxon>Cyclobacteriaceae</taxon>
        <taxon>Fontibacter</taxon>
    </lineage>
</organism>
<reference evidence="2 3" key="1">
    <citation type="submission" date="2024-09" db="EMBL/GenBank/DDBJ databases">
        <authorList>
            <person name="Sun Q."/>
            <person name="Mori K."/>
        </authorList>
    </citation>
    <scope>NUCLEOTIDE SEQUENCE [LARGE SCALE GENOMIC DNA]</scope>
    <source>
        <strain evidence="2 3">CCM 7650</strain>
    </source>
</reference>
<dbReference type="InterPro" id="IPR007577">
    <property type="entry name" value="GlycoTrfase_DXD_sugar-bd_CS"/>
</dbReference>
<dbReference type="PANTHER" id="PTHR32385:SF15">
    <property type="entry name" value="INOSITOL PHOSPHOCERAMIDE MANNOSYLTRANSFERASE 1"/>
    <property type="match status" value="1"/>
</dbReference>
<name>A0ABV6FUR6_9BACT</name>
<dbReference type="Pfam" id="PF04488">
    <property type="entry name" value="Gly_transf_sug"/>
    <property type="match status" value="1"/>
</dbReference>
<proteinExistence type="predicted"/>
<gene>
    <name evidence="2" type="ORF">ACFFIP_12440</name>
</gene>
<dbReference type="RefSeq" id="WP_382387977.1">
    <property type="nucleotide sequence ID" value="NZ_JBHLWI010000035.1"/>
</dbReference>
<dbReference type="InterPro" id="IPR029044">
    <property type="entry name" value="Nucleotide-diphossugar_trans"/>
</dbReference>
<dbReference type="SUPFAM" id="SSF53448">
    <property type="entry name" value="Nucleotide-diphospho-sugar transferases"/>
    <property type="match status" value="1"/>
</dbReference>